<comment type="subcellular location">
    <subcellularLocation>
        <location evidence="1">Nucleus</location>
    </subcellularLocation>
</comment>
<proteinExistence type="predicted"/>
<dbReference type="InterPro" id="IPR036395">
    <property type="entry name" value="Cu_fist_DNA-bd_dom_sf"/>
</dbReference>
<dbReference type="PANTHER" id="PTHR28088:SF9">
    <property type="entry name" value="TRANSCRIPTION FACTOR GRISEA, PUTATIVE (AFU_ORTHOLOGUE AFUA_1G13190)-RELATED"/>
    <property type="match status" value="1"/>
</dbReference>
<keyword evidence="5" id="KW-0805">Transcription regulation</keyword>
<dbReference type="Proteomes" id="UP000664132">
    <property type="component" value="Unassembled WGS sequence"/>
</dbReference>
<dbReference type="PROSITE" id="PS50073">
    <property type="entry name" value="COPPER_FIST_2"/>
    <property type="match status" value="1"/>
</dbReference>
<dbReference type="EMBL" id="JAFJYH010000059">
    <property type="protein sequence ID" value="KAG4421833.1"/>
    <property type="molecule type" value="Genomic_DNA"/>
</dbReference>
<dbReference type="PANTHER" id="PTHR28088">
    <property type="entry name" value="TRANSCRIPTIONAL ACTIVATOR HAA1-RELATED"/>
    <property type="match status" value="1"/>
</dbReference>
<dbReference type="AlphaFoldDB" id="A0A8H7TMU3"/>
<dbReference type="OrthoDB" id="5600085at2759"/>
<evidence type="ECO:0000256" key="5">
    <source>
        <dbReference type="ARBA" id="ARBA00023015"/>
    </source>
</evidence>
<evidence type="ECO:0000256" key="8">
    <source>
        <dbReference type="SAM" id="MobiDB-lite"/>
    </source>
</evidence>
<dbReference type="SMART" id="SM00412">
    <property type="entry name" value="Cu_FIST"/>
    <property type="match status" value="1"/>
</dbReference>
<dbReference type="FunFam" id="3.90.430.10:FF:000001">
    <property type="entry name" value="Copper fist DNA-binding protein"/>
    <property type="match status" value="1"/>
</dbReference>
<dbReference type="InterPro" id="IPR051763">
    <property type="entry name" value="Copper_Homeo_Regul"/>
</dbReference>
<dbReference type="GO" id="GO:0005634">
    <property type="term" value="C:nucleus"/>
    <property type="evidence" value="ECO:0007669"/>
    <property type="project" value="UniProtKB-SubCell"/>
</dbReference>
<evidence type="ECO:0000256" key="6">
    <source>
        <dbReference type="ARBA" id="ARBA00023163"/>
    </source>
</evidence>
<keyword evidence="7" id="KW-0539">Nucleus</keyword>
<dbReference type="InterPro" id="IPR001083">
    <property type="entry name" value="Cu_fist_DNA-bd_dom"/>
</dbReference>
<name>A0A8H7TMU3_9HELO</name>
<evidence type="ECO:0000256" key="4">
    <source>
        <dbReference type="ARBA" id="ARBA00023008"/>
    </source>
</evidence>
<feature type="domain" description="Copper-fist" evidence="9">
    <location>
        <begin position="1"/>
        <end position="40"/>
    </location>
</feature>
<evidence type="ECO:0000313" key="11">
    <source>
        <dbReference type="Proteomes" id="UP000664132"/>
    </source>
</evidence>
<evidence type="ECO:0000256" key="3">
    <source>
        <dbReference type="ARBA" id="ARBA00022833"/>
    </source>
</evidence>
<evidence type="ECO:0000313" key="10">
    <source>
        <dbReference type="EMBL" id="KAG4421833.1"/>
    </source>
</evidence>
<feature type="compositionally biased region" description="Low complexity" evidence="8">
    <location>
        <begin position="143"/>
        <end position="154"/>
    </location>
</feature>
<feature type="compositionally biased region" description="Polar residues" evidence="8">
    <location>
        <begin position="72"/>
        <end position="83"/>
    </location>
</feature>
<keyword evidence="4" id="KW-0186">Copper</keyword>
<dbReference type="Pfam" id="PF00649">
    <property type="entry name" value="Copper-fist"/>
    <property type="match status" value="1"/>
</dbReference>
<gene>
    <name evidence="10" type="ORF">IFR04_005083</name>
</gene>
<dbReference type="GO" id="GO:0000978">
    <property type="term" value="F:RNA polymerase II cis-regulatory region sequence-specific DNA binding"/>
    <property type="evidence" value="ECO:0007669"/>
    <property type="project" value="TreeGrafter"/>
</dbReference>
<dbReference type="GO" id="GO:0006878">
    <property type="term" value="P:intracellular copper ion homeostasis"/>
    <property type="evidence" value="ECO:0007669"/>
    <property type="project" value="TreeGrafter"/>
</dbReference>
<keyword evidence="11" id="KW-1185">Reference proteome</keyword>
<evidence type="ECO:0000256" key="7">
    <source>
        <dbReference type="ARBA" id="ARBA00023242"/>
    </source>
</evidence>
<dbReference type="GO" id="GO:0006879">
    <property type="term" value="P:intracellular iron ion homeostasis"/>
    <property type="evidence" value="ECO:0007669"/>
    <property type="project" value="TreeGrafter"/>
</dbReference>
<feature type="region of interest" description="Disordered" evidence="8">
    <location>
        <begin position="68"/>
        <end position="154"/>
    </location>
</feature>
<evidence type="ECO:0000256" key="1">
    <source>
        <dbReference type="ARBA" id="ARBA00004123"/>
    </source>
</evidence>
<dbReference type="GO" id="GO:0045944">
    <property type="term" value="P:positive regulation of transcription by RNA polymerase II"/>
    <property type="evidence" value="ECO:0007669"/>
    <property type="project" value="TreeGrafter"/>
</dbReference>
<dbReference type="GO" id="GO:0000981">
    <property type="term" value="F:DNA-binding transcription factor activity, RNA polymerase II-specific"/>
    <property type="evidence" value="ECO:0007669"/>
    <property type="project" value="TreeGrafter"/>
</dbReference>
<feature type="compositionally biased region" description="Low complexity" evidence="8">
    <location>
        <begin position="84"/>
        <end position="100"/>
    </location>
</feature>
<accession>A0A8H7TMU3</accession>
<reference evidence="10" key="1">
    <citation type="submission" date="2021-02" db="EMBL/GenBank/DDBJ databases">
        <title>Genome sequence Cadophora malorum strain M34.</title>
        <authorList>
            <person name="Stefanovic E."/>
            <person name="Vu D."/>
            <person name="Scully C."/>
            <person name="Dijksterhuis J."/>
            <person name="Roader J."/>
            <person name="Houbraken J."/>
        </authorList>
    </citation>
    <scope>NUCLEOTIDE SEQUENCE</scope>
    <source>
        <strain evidence="10">M34</strain>
    </source>
</reference>
<dbReference type="Gene3D" id="3.90.430.10">
    <property type="entry name" value="Copper fist DNA-binding domain"/>
    <property type="match status" value="1"/>
</dbReference>
<keyword evidence="2" id="KW-0479">Metal-binding</keyword>
<dbReference type="SUPFAM" id="SSF57879">
    <property type="entry name" value="Zinc domain conserved in yeast copper-regulated transcription factors"/>
    <property type="match status" value="1"/>
</dbReference>
<organism evidence="10 11">
    <name type="scientific">Cadophora malorum</name>
    <dbReference type="NCBI Taxonomy" id="108018"/>
    <lineage>
        <taxon>Eukaryota</taxon>
        <taxon>Fungi</taxon>
        <taxon>Dikarya</taxon>
        <taxon>Ascomycota</taxon>
        <taxon>Pezizomycotina</taxon>
        <taxon>Leotiomycetes</taxon>
        <taxon>Helotiales</taxon>
        <taxon>Ploettnerulaceae</taxon>
        <taxon>Cadophora</taxon>
    </lineage>
</organism>
<protein>
    <recommendedName>
        <fullName evidence="9">Copper-fist domain-containing protein</fullName>
    </recommendedName>
</protein>
<keyword evidence="6" id="KW-0804">Transcription</keyword>
<comment type="caution">
    <text evidence="10">The sequence shown here is derived from an EMBL/GenBank/DDBJ whole genome shotgun (WGS) entry which is preliminary data.</text>
</comment>
<keyword evidence="3" id="KW-0862">Zinc</keyword>
<sequence length="274" mass="30418">MPLINGCKYSCEPCIRGHRATSCAHTDRILIEVRKPGRPLESCGHNLNTCHCGKVAEIFSVNDVMSDPSPSPFGTDSSSNFIVTTPPATSTPYASSSKSNPRTKSQSRVTKRSKKKTDTPPTSPPSRSSPETSAFLDLPQPPAQTQRQKQIQQQAQVLAPNMVQDQNYPYSPPVQSSTYNQSMQYMPPDSQTYQTMAPIQSSYMSYPSGQEYTGPGGHQILYEQPQDTVNYSSRIEDVTMGQNPHMQTQQETNQSGIRSQYILATQDSVWRAMR</sequence>
<evidence type="ECO:0000259" key="9">
    <source>
        <dbReference type="PROSITE" id="PS50073"/>
    </source>
</evidence>
<dbReference type="SMART" id="SM01090">
    <property type="entry name" value="Copper-fist"/>
    <property type="match status" value="1"/>
</dbReference>
<dbReference type="GO" id="GO:0005507">
    <property type="term" value="F:copper ion binding"/>
    <property type="evidence" value="ECO:0007669"/>
    <property type="project" value="InterPro"/>
</dbReference>
<evidence type="ECO:0000256" key="2">
    <source>
        <dbReference type="ARBA" id="ARBA00022723"/>
    </source>
</evidence>
<dbReference type="PRINTS" id="PR00617">
    <property type="entry name" value="COPPERFIST"/>
</dbReference>